<sequence length="60" mass="7228">MAQRLKRWESPRYQGRNIKGRGGNVRLRQVKKQQQQLRKNLKNQESGNQGSHFLFFFIKL</sequence>
<proteinExistence type="predicted"/>
<accession>A0A3N6P9G2</accession>
<feature type="region of interest" description="Disordered" evidence="1">
    <location>
        <begin position="1"/>
        <end position="26"/>
    </location>
</feature>
<organism evidence="2 3">
    <name type="scientific">Okeania hirsuta</name>
    <dbReference type="NCBI Taxonomy" id="1458930"/>
    <lineage>
        <taxon>Bacteria</taxon>
        <taxon>Bacillati</taxon>
        <taxon>Cyanobacteriota</taxon>
        <taxon>Cyanophyceae</taxon>
        <taxon>Oscillatoriophycideae</taxon>
        <taxon>Oscillatoriales</taxon>
        <taxon>Microcoleaceae</taxon>
        <taxon>Okeania</taxon>
    </lineage>
</organism>
<keyword evidence="3" id="KW-1185">Reference proteome</keyword>
<name>A0A3N6P9G2_9CYAN</name>
<protein>
    <submittedName>
        <fullName evidence="2">Uncharacterized protein</fullName>
    </submittedName>
</protein>
<evidence type="ECO:0000313" key="2">
    <source>
        <dbReference type="EMBL" id="RQH35910.1"/>
    </source>
</evidence>
<dbReference type="Proteomes" id="UP000269154">
    <property type="component" value="Unassembled WGS sequence"/>
</dbReference>
<comment type="caution">
    <text evidence="2">The sequence shown here is derived from an EMBL/GenBank/DDBJ whole genome shotgun (WGS) entry which is preliminary data.</text>
</comment>
<evidence type="ECO:0000313" key="3">
    <source>
        <dbReference type="Proteomes" id="UP000269154"/>
    </source>
</evidence>
<gene>
    <name evidence="2" type="ORF">D5R40_19535</name>
</gene>
<feature type="compositionally biased region" description="Basic and acidic residues" evidence="1">
    <location>
        <begin position="1"/>
        <end position="10"/>
    </location>
</feature>
<evidence type="ECO:0000256" key="1">
    <source>
        <dbReference type="SAM" id="MobiDB-lite"/>
    </source>
</evidence>
<dbReference type="EMBL" id="RCBY01000121">
    <property type="protein sequence ID" value="RQH35910.1"/>
    <property type="molecule type" value="Genomic_DNA"/>
</dbReference>
<reference evidence="2 3" key="1">
    <citation type="journal article" date="2018" name="ACS Chem. Biol.">
        <title>Ketoreductase domain dysfunction expands chemodiversity: malyngamide biosynthesis in the cyanobacterium Okeania hirsuta.</title>
        <authorList>
            <person name="Moss N.A."/>
            <person name="Leao T."/>
            <person name="Rankin M."/>
            <person name="McCullough T.M."/>
            <person name="Qu P."/>
            <person name="Korobeynikov A."/>
            <person name="Smith J.L."/>
            <person name="Gerwick L."/>
            <person name="Gerwick W.H."/>
        </authorList>
    </citation>
    <scope>NUCLEOTIDE SEQUENCE [LARGE SCALE GENOMIC DNA]</scope>
    <source>
        <strain evidence="2 3">PAB10Feb10-1</strain>
    </source>
</reference>
<dbReference type="AlphaFoldDB" id="A0A3N6P9G2"/>